<dbReference type="EMBL" id="WVTD01000001">
    <property type="protein sequence ID" value="MYL96672.1"/>
    <property type="molecule type" value="Genomic_DNA"/>
</dbReference>
<dbReference type="PANTHER" id="PTHR21666">
    <property type="entry name" value="PEPTIDASE-RELATED"/>
    <property type="match status" value="1"/>
</dbReference>
<dbReference type="Pfam" id="PF01551">
    <property type="entry name" value="Peptidase_M23"/>
    <property type="match status" value="1"/>
</dbReference>
<dbReference type="SUPFAM" id="SSF51261">
    <property type="entry name" value="Duplicated hybrid motif"/>
    <property type="match status" value="1"/>
</dbReference>
<feature type="coiled-coil region" evidence="2">
    <location>
        <begin position="53"/>
        <end position="94"/>
    </location>
</feature>
<proteinExistence type="predicted"/>
<evidence type="ECO:0000313" key="6">
    <source>
        <dbReference type="Proteomes" id="UP000465810"/>
    </source>
</evidence>
<organism evidence="5 6">
    <name type="scientific">Novosphingobium silvae</name>
    <dbReference type="NCBI Taxonomy" id="2692619"/>
    <lineage>
        <taxon>Bacteria</taxon>
        <taxon>Pseudomonadati</taxon>
        <taxon>Pseudomonadota</taxon>
        <taxon>Alphaproteobacteria</taxon>
        <taxon>Sphingomonadales</taxon>
        <taxon>Sphingomonadaceae</taxon>
        <taxon>Novosphingobium</taxon>
    </lineage>
</organism>
<dbReference type="PANTHER" id="PTHR21666:SF289">
    <property type="entry name" value="L-ALA--D-GLU ENDOPEPTIDASE"/>
    <property type="match status" value="1"/>
</dbReference>
<evidence type="ECO:0000256" key="1">
    <source>
        <dbReference type="ARBA" id="ARBA00022729"/>
    </source>
</evidence>
<feature type="signal peptide" evidence="3">
    <location>
        <begin position="1"/>
        <end position="37"/>
    </location>
</feature>
<keyword evidence="2" id="KW-0175">Coiled coil</keyword>
<dbReference type="InterPro" id="IPR050570">
    <property type="entry name" value="Cell_wall_metabolism_enzyme"/>
</dbReference>
<dbReference type="InterPro" id="IPR016047">
    <property type="entry name" value="M23ase_b-sheet_dom"/>
</dbReference>
<dbReference type="GO" id="GO:0004222">
    <property type="term" value="F:metalloendopeptidase activity"/>
    <property type="evidence" value="ECO:0007669"/>
    <property type="project" value="TreeGrafter"/>
</dbReference>
<dbReference type="CDD" id="cd12797">
    <property type="entry name" value="M23_peptidase"/>
    <property type="match status" value="1"/>
</dbReference>
<dbReference type="Proteomes" id="UP000465810">
    <property type="component" value="Unassembled WGS sequence"/>
</dbReference>
<sequence length="425" mass="45026">MGRGCPSPSAVKPRPRTFLLLTACAAAVLATQATSQASLQGNTLAVLDPALDARRARADMRAAQAEGAAARKRAETLEQRARQVTKAAESTAREAAAVAARIQETEAAIAAQRARMQLIASQRAGLRAQLAERQGPLAALTGALQRLSRRPPLLALLRPGSVRDAVYMRAMLDTMLPEVERRTAGLRQAIERGRALEGQARAAAAALGAAQEQMRQRRRHLTALETRQRLDGREATGIAAREGDRALALAEKARDLGALVKEMGRQGQLRAQLGALPGPIARPLRPEEARVPAAAQFVPPPQGLPAYILPVTGRLVTGFGEDAPGQSRSAGLVLAPRPMAQAVSPAPGRVAFAGPYRGYDRIVIIQHEGGWTSLVTGLAKLDVQVGEGVLAGSPIGNAGPRAPRVMVELRREGEPVNPLQFVRSL</sequence>
<dbReference type="Gene3D" id="2.70.70.10">
    <property type="entry name" value="Glucose Permease (Domain IIA)"/>
    <property type="match status" value="1"/>
</dbReference>
<evidence type="ECO:0000256" key="3">
    <source>
        <dbReference type="SAM" id="SignalP"/>
    </source>
</evidence>
<feature type="chain" id="PRO_5031006078" evidence="3">
    <location>
        <begin position="38"/>
        <end position="425"/>
    </location>
</feature>
<accession>A0A7X4GDL9</accession>
<keyword evidence="6" id="KW-1185">Reference proteome</keyword>
<feature type="domain" description="M23ase beta-sheet core" evidence="4">
    <location>
        <begin position="330"/>
        <end position="418"/>
    </location>
</feature>
<reference evidence="5 6" key="1">
    <citation type="submission" date="2019-12" db="EMBL/GenBank/DDBJ databases">
        <authorList>
            <person name="Feng G."/>
            <person name="Zhu H."/>
        </authorList>
    </citation>
    <scope>NUCLEOTIDE SEQUENCE [LARGE SCALE GENOMIC DNA]</scope>
    <source>
        <strain evidence="5 6">FGD1</strain>
    </source>
</reference>
<evidence type="ECO:0000259" key="4">
    <source>
        <dbReference type="Pfam" id="PF01551"/>
    </source>
</evidence>
<dbReference type="AlphaFoldDB" id="A0A7X4GDL9"/>
<evidence type="ECO:0000256" key="2">
    <source>
        <dbReference type="SAM" id="Coils"/>
    </source>
</evidence>
<comment type="caution">
    <text evidence="5">The sequence shown here is derived from an EMBL/GenBank/DDBJ whole genome shotgun (WGS) entry which is preliminary data.</text>
</comment>
<name>A0A7X4GDL9_9SPHN</name>
<evidence type="ECO:0000313" key="5">
    <source>
        <dbReference type="EMBL" id="MYL96672.1"/>
    </source>
</evidence>
<keyword evidence="1 3" id="KW-0732">Signal</keyword>
<protein>
    <submittedName>
        <fullName evidence="5">Peptidoglycan DD-metalloendopeptidase family protein</fullName>
    </submittedName>
</protein>
<dbReference type="InterPro" id="IPR011055">
    <property type="entry name" value="Dup_hybrid_motif"/>
</dbReference>
<gene>
    <name evidence="5" type="ORF">GR702_02630</name>
</gene>